<dbReference type="InterPro" id="IPR006015">
    <property type="entry name" value="Universal_stress_UspA"/>
</dbReference>
<dbReference type="EMBL" id="JAKLTQ010000011">
    <property type="protein sequence ID" value="MCG2623126.1"/>
    <property type="molecule type" value="Genomic_DNA"/>
</dbReference>
<evidence type="ECO:0000313" key="4">
    <source>
        <dbReference type="Proteomes" id="UP001165368"/>
    </source>
</evidence>
<accession>A0ABS9L8W4</accession>
<dbReference type="PANTHER" id="PTHR46268">
    <property type="entry name" value="STRESS RESPONSE PROTEIN NHAX"/>
    <property type="match status" value="1"/>
</dbReference>
<dbReference type="Proteomes" id="UP001165368">
    <property type="component" value="Unassembled WGS sequence"/>
</dbReference>
<dbReference type="CDD" id="cd00293">
    <property type="entry name" value="USP-like"/>
    <property type="match status" value="1"/>
</dbReference>
<keyword evidence="4" id="KW-1185">Reference proteome</keyword>
<comment type="caution">
    <text evidence="3">The sequence shown here is derived from an EMBL/GenBank/DDBJ whole genome shotgun (WGS) entry which is preliminary data.</text>
</comment>
<dbReference type="InterPro" id="IPR006016">
    <property type="entry name" value="UspA"/>
</dbReference>
<dbReference type="PANTHER" id="PTHR46268:SF6">
    <property type="entry name" value="UNIVERSAL STRESS PROTEIN UP12"/>
    <property type="match status" value="1"/>
</dbReference>
<dbReference type="RefSeq" id="WP_237822124.1">
    <property type="nucleotide sequence ID" value="NZ_JAKLTQ010000011.1"/>
</dbReference>
<evidence type="ECO:0000313" key="3">
    <source>
        <dbReference type="EMBL" id="MCG2623126.1"/>
    </source>
</evidence>
<sequence>MTETPQNAGERIVVGVDGSEPSILALREAARLAETLGASVEAVTVWQEVYGLEMGWPVEWDPEDNAGKILATALERAFGDAAPAGLRSKVRRGQPARELIAESKGARMLVVGSRGHGGFAGLLLGSVSSACAEHAECPVLVVHHRHAQPAEAQ</sequence>
<evidence type="ECO:0000256" key="1">
    <source>
        <dbReference type="ARBA" id="ARBA00008791"/>
    </source>
</evidence>
<reference evidence="3" key="1">
    <citation type="submission" date="2022-01" db="EMBL/GenBank/DDBJ databases">
        <authorList>
            <person name="Jo J.-H."/>
            <person name="Im W.-T."/>
        </authorList>
    </citation>
    <scope>NUCLEOTIDE SEQUENCE</scope>
    <source>
        <strain evidence="3">I2-34</strain>
    </source>
</reference>
<name>A0ABS9L8W4_9MICC</name>
<dbReference type="PRINTS" id="PR01438">
    <property type="entry name" value="UNVRSLSTRESS"/>
</dbReference>
<dbReference type="Gene3D" id="3.40.50.620">
    <property type="entry name" value="HUPs"/>
    <property type="match status" value="1"/>
</dbReference>
<organism evidence="3 4">
    <name type="scientific">Arthrobacter hankyongi</name>
    <dbReference type="NCBI Taxonomy" id="2904801"/>
    <lineage>
        <taxon>Bacteria</taxon>
        <taxon>Bacillati</taxon>
        <taxon>Actinomycetota</taxon>
        <taxon>Actinomycetes</taxon>
        <taxon>Micrococcales</taxon>
        <taxon>Micrococcaceae</taxon>
        <taxon>Arthrobacter</taxon>
    </lineage>
</organism>
<proteinExistence type="inferred from homology"/>
<dbReference type="InterPro" id="IPR014729">
    <property type="entry name" value="Rossmann-like_a/b/a_fold"/>
</dbReference>
<dbReference type="Pfam" id="PF00582">
    <property type="entry name" value="Usp"/>
    <property type="match status" value="1"/>
</dbReference>
<comment type="similarity">
    <text evidence="1">Belongs to the universal stress protein A family.</text>
</comment>
<protein>
    <submittedName>
        <fullName evidence="3">Universal stress protein</fullName>
    </submittedName>
</protein>
<gene>
    <name evidence="3" type="ORF">LVY72_14580</name>
</gene>
<feature type="domain" description="UspA" evidence="2">
    <location>
        <begin position="10"/>
        <end position="143"/>
    </location>
</feature>
<evidence type="ECO:0000259" key="2">
    <source>
        <dbReference type="Pfam" id="PF00582"/>
    </source>
</evidence>
<dbReference type="SUPFAM" id="SSF52402">
    <property type="entry name" value="Adenine nucleotide alpha hydrolases-like"/>
    <property type="match status" value="1"/>
</dbReference>